<evidence type="ECO:0000313" key="6">
    <source>
        <dbReference type="EMBL" id="ORZ30418.1"/>
    </source>
</evidence>
<feature type="compositionally biased region" description="Low complexity" evidence="4">
    <location>
        <begin position="452"/>
        <end position="487"/>
    </location>
</feature>
<dbReference type="InterPro" id="IPR036188">
    <property type="entry name" value="FAD/NAD-bd_sf"/>
</dbReference>
<feature type="region of interest" description="Disordered" evidence="4">
    <location>
        <begin position="971"/>
        <end position="996"/>
    </location>
</feature>
<feature type="region of interest" description="Disordered" evidence="4">
    <location>
        <begin position="429"/>
        <end position="521"/>
    </location>
</feature>
<feature type="compositionally biased region" description="Basic and acidic residues" evidence="4">
    <location>
        <begin position="438"/>
        <end position="449"/>
    </location>
</feature>
<dbReference type="Gene3D" id="3.50.50.60">
    <property type="entry name" value="FAD/NAD(P)-binding domain"/>
    <property type="match status" value="3"/>
</dbReference>
<dbReference type="OrthoDB" id="6029at2759"/>
<dbReference type="InterPro" id="IPR050260">
    <property type="entry name" value="FAD-bd_OxRdtase"/>
</dbReference>
<dbReference type="SUPFAM" id="SSF51905">
    <property type="entry name" value="FAD/NAD(P)-binding domain"/>
    <property type="match status" value="1"/>
</dbReference>
<evidence type="ECO:0000256" key="3">
    <source>
        <dbReference type="ARBA" id="ARBA00022827"/>
    </source>
</evidence>
<feature type="region of interest" description="Disordered" evidence="4">
    <location>
        <begin position="330"/>
        <end position="399"/>
    </location>
</feature>
<feature type="domain" description="FAD/NAD(P)-binding" evidence="5">
    <location>
        <begin position="3"/>
        <end position="154"/>
    </location>
</feature>
<keyword evidence="3" id="KW-0274">FAD</keyword>
<dbReference type="InterPro" id="IPR023753">
    <property type="entry name" value="FAD/NAD-binding_dom"/>
</dbReference>
<dbReference type="PANTHER" id="PTHR43429">
    <property type="entry name" value="PYRIDINE NUCLEOTIDE-DISULFIDE OXIDOREDUCTASE DOMAIN-CONTAINING"/>
    <property type="match status" value="1"/>
</dbReference>
<reference evidence="6 7" key="1">
    <citation type="submission" date="2016-07" db="EMBL/GenBank/DDBJ databases">
        <title>Pervasive Adenine N6-methylation of Active Genes in Fungi.</title>
        <authorList>
            <consortium name="DOE Joint Genome Institute"/>
            <person name="Mondo S.J."/>
            <person name="Dannebaum R.O."/>
            <person name="Kuo R.C."/>
            <person name="Labutti K."/>
            <person name="Haridas S."/>
            <person name="Kuo A."/>
            <person name="Salamov A."/>
            <person name="Ahrendt S.R."/>
            <person name="Lipzen A."/>
            <person name="Sullivan W."/>
            <person name="Andreopoulos W.B."/>
            <person name="Clum A."/>
            <person name="Lindquist E."/>
            <person name="Daum C."/>
            <person name="Ramamoorthy G.K."/>
            <person name="Gryganskyi A."/>
            <person name="Culley D."/>
            <person name="Magnuson J.K."/>
            <person name="James T.Y."/>
            <person name="O'Malley M.A."/>
            <person name="Stajich J.E."/>
            <person name="Spatafora J.W."/>
            <person name="Visel A."/>
            <person name="Grigoriev I.V."/>
        </authorList>
    </citation>
    <scope>NUCLEOTIDE SEQUENCE [LARGE SCALE GENOMIC DNA]</scope>
    <source>
        <strain evidence="6 7">PL171</strain>
    </source>
</reference>
<dbReference type="EMBL" id="MCFL01000085">
    <property type="protein sequence ID" value="ORZ30418.1"/>
    <property type="molecule type" value="Genomic_DNA"/>
</dbReference>
<accession>A0A1Y2H762</accession>
<proteinExistence type="predicted"/>
<name>A0A1Y2H762_9FUNG</name>
<evidence type="ECO:0000313" key="7">
    <source>
        <dbReference type="Proteomes" id="UP000193411"/>
    </source>
</evidence>
<keyword evidence="7" id="KW-1185">Reference proteome</keyword>
<dbReference type="Pfam" id="PF07992">
    <property type="entry name" value="Pyr_redox_2"/>
    <property type="match status" value="2"/>
</dbReference>
<feature type="domain" description="FAD/NAD(P)-binding" evidence="5">
    <location>
        <begin position="535"/>
        <end position="615"/>
    </location>
</feature>
<gene>
    <name evidence="6" type="ORF">BCR44DRAFT_1444874</name>
</gene>
<feature type="compositionally biased region" description="Low complexity" evidence="4">
    <location>
        <begin position="201"/>
        <end position="215"/>
    </location>
</feature>
<keyword evidence="2" id="KW-0285">Flavoprotein</keyword>
<comment type="caution">
    <text evidence="6">The sequence shown here is derived from an EMBL/GenBank/DDBJ whole genome shotgun (WGS) entry which is preliminary data.</text>
</comment>
<feature type="compositionally biased region" description="Low complexity" evidence="4">
    <location>
        <begin position="330"/>
        <end position="357"/>
    </location>
</feature>
<dbReference type="STRING" id="765915.A0A1Y2H762"/>
<evidence type="ECO:0000256" key="4">
    <source>
        <dbReference type="SAM" id="MobiDB-lite"/>
    </source>
</evidence>
<evidence type="ECO:0000256" key="1">
    <source>
        <dbReference type="ARBA" id="ARBA00001974"/>
    </source>
</evidence>
<evidence type="ECO:0000259" key="5">
    <source>
        <dbReference type="Pfam" id="PF07992"/>
    </source>
</evidence>
<dbReference type="PRINTS" id="PR00368">
    <property type="entry name" value="FADPNR"/>
</dbReference>
<feature type="compositionally biased region" description="Polar residues" evidence="4">
    <location>
        <begin position="492"/>
        <end position="505"/>
    </location>
</feature>
<dbReference type="PANTHER" id="PTHR43429:SF2">
    <property type="entry name" value="PYRIDINE NUCLEOTIDE-DISULFIDE OXIDOREDUCTASE DOMAIN-CONTAINING PROTEIN 1"/>
    <property type="match status" value="1"/>
</dbReference>
<dbReference type="GO" id="GO:0016491">
    <property type="term" value="F:oxidoreductase activity"/>
    <property type="evidence" value="ECO:0007669"/>
    <property type="project" value="InterPro"/>
</dbReference>
<organism evidence="6 7">
    <name type="scientific">Catenaria anguillulae PL171</name>
    <dbReference type="NCBI Taxonomy" id="765915"/>
    <lineage>
        <taxon>Eukaryota</taxon>
        <taxon>Fungi</taxon>
        <taxon>Fungi incertae sedis</taxon>
        <taxon>Blastocladiomycota</taxon>
        <taxon>Blastocladiomycetes</taxon>
        <taxon>Blastocladiales</taxon>
        <taxon>Catenariaceae</taxon>
        <taxon>Catenaria</taxon>
    </lineage>
</organism>
<evidence type="ECO:0000256" key="2">
    <source>
        <dbReference type="ARBA" id="ARBA00022630"/>
    </source>
</evidence>
<protein>
    <recommendedName>
        <fullName evidence="5">FAD/NAD(P)-binding domain-containing protein</fullName>
    </recommendedName>
</protein>
<sequence length="996" mass="103683">MVRYVVLGGGVGGVTCAEELSRLCSTTADQIYLVSESRILKIVTNVQAISKTTETFDLVPTDLEHYRLKSNFHVLQGTISHIDRQRKVLVTHTGTEYPYDKLCLATGARPKVIVDHPHVIGIRDIESVDELCARLSRARRVMVVGNGGIALELLNEIRRVPLVWTIKDAYLGNTFLDAGASQFFMPHLFTRNEPQPPRLVPSPSLGGPQRPSLSPGGSGGAPTNTAKLPLKKALAVRSSGDGGSPKSAAAAAAAAAASKKRKADGTQVGKAQKHGGAALGPVWRTSLIVPSKPSVVASDRDLVIETEATVQQVWGGDEYLRLKKRRRTSAASRLSAGSSPKLGYGVAAAGPGASPGSRTTSPLARELTVDDLDEQDGQPPTFAASAAGNDSPALPDTGAQADEDVMDWDEQPAPKPAPRVHFVPHLGRFGEGQLGLTTHEDLEPGEKPKHFPPMSFSPSSHLASLATRASESPSSSTGSSSPIPATPMLHTQPLTSHTGTGTITNPHLPHAPPGSTLALSSSSALDAETDWPLYVRLSNNKVYGVDFLISATGVQPNSELARAASLSLSSSGGIQVDKAMRTSDRDIFAVGDCVTCDWHPRPAHWFQMRLWSQARLMGLQAARGMVRDALIERAVGVVPSVPGTAAAAAGTAGGMLTPFSPPGLVVGSPAAQHGQQGQDVVLVGQDMPLFEPPAAGTGTTAAITTTTTAASGSGSPPSASTAALAAAPSPNLPTANALSPPASAATGAPANVSPSTNPAAHFPLAPHVQAHHPAHTSLPTTVILASGDRRTLPPPLDVHFDLFAHVSRFFGFKVVLLGLFNAQGLAPGSYEVLVRSTHPGEYVKLVKDRATNQLRGAMLIGETDLEEMFENLILTGADVSFLEEVVMEPDMELEAPLFEDDDGHAGVDLMMEHPPPAGTDAGAAGMSARHVADMLAADFAAEAVHSHSHAGMGMGMGMGLGLGMGGYGGNGNGHSVGQQQSEATPVGSPEVPMSLF</sequence>
<comment type="cofactor">
    <cofactor evidence="1">
        <name>FAD</name>
        <dbReference type="ChEBI" id="CHEBI:57692"/>
    </cofactor>
</comment>
<feature type="compositionally biased region" description="Low complexity" evidence="4">
    <location>
        <begin position="707"/>
        <end position="753"/>
    </location>
</feature>
<feature type="region of interest" description="Disordered" evidence="4">
    <location>
        <begin position="707"/>
        <end position="762"/>
    </location>
</feature>
<dbReference type="Proteomes" id="UP000193411">
    <property type="component" value="Unassembled WGS sequence"/>
</dbReference>
<dbReference type="AlphaFoldDB" id="A0A1Y2H762"/>
<feature type="region of interest" description="Disordered" evidence="4">
    <location>
        <begin position="192"/>
        <end position="225"/>
    </location>
</feature>